<evidence type="ECO:0000313" key="6">
    <source>
        <dbReference type="EMBL" id="QCD81473.1"/>
    </source>
</evidence>
<dbReference type="Gramene" id="Vigun03g295400.1.v1.2">
    <property type="protein sequence ID" value="Vigun03g295400.1.v1.2.CDS.1"/>
    <property type="gene ID" value="Vigun03g295400.v1.2"/>
</dbReference>
<dbReference type="Gene3D" id="1.20.140.40">
    <property type="entry name" value="Invertase/pectin methylesterase inhibitor family protein"/>
    <property type="match status" value="1"/>
</dbReference>
<dbReference type="CDD" id="cd15795">
    <property type="entry name" value="PMEI-Pla_a_1_like"/>
    <property type="match status" value="1"/>
</dbReference>
<dbReference type="AlphaFoldDB" id="A0A4D6KXN0"/>
<dbReference type="NCBIfam" id="TIGR01614">
    <property type="entry name" value="PME_inhib"/>
    <property type="match status" value="1"/>
</dbReference>
<dbReference type="SMART" id="SM00856">
    <property type="entry name" value="PMEI"/>
    <property type="match status" value="1"/>
</dbReference>
<dbReference type="InterPro" id="IPR034088">
    <property type="entry name" value="Pla_a_1-like"/>
</dbReference>
<dbReference type="Pfam" id="PF04043">
    <property type="entry name" value="PMEI"/>
    <property type="match status" value="1"/>
</dbReference>
<organism evidence="6 7">
    <name type="scientific">Vigna unguiculata</name>
    <name type="common">Cowpea</name>
    <dbReference type="NCBI Taxonomy" id="3917"/>
    <lineage>
        <taxon>Eukaryota</taxon>
        <taxon>Viridiplantae</taxon>
        <taxon>Streptophyta</taxon>
        <taxon>Embryophyta</taxon>
        <taxon>Tracheophyta</taxon>
        <taxon>Spermatophyta</taxon>
        <taxon>Magnoliopsida</taxon>
        <taxon>eudicotyledons</taxon>
        <taxon>Gunneridae</taxon>
        <taxon>Pentapetalae</taxon>
        <taxon>rosids</taxon>
        <taxon>fabids</taxon>
        <taxon>Fabales</taxon>
        <taxon>Fabaceae</taxon>
        <taxon>Papilionoideae</taxon>
        <taxon>50 kb inversion clade</taxon>
        <taxon>NPAAA clade</taxon>
        <taxon>indigoferoid/millettioid clade</taxon>
        <taxon>Phaseoleae</taxon>
        <taxon>Vigna</taxon>
    </lineage>
</organism>
<evidence type="ECO:0000256" key="2">
    <source>
        <dbReference type="ARBA" id="ARBA00023157"/>
    </source>
</evidence>
<dbReference type="OrthoDB" id="1351521at2759"/>
<dbReference type="PANTHER" id="PTHR35357">
    <property type="entry name" value="OS02G0537100 PROTEIN"/>
    <property type="match status" value="1"/>
</dbReference>
<proteinExistence type="inferred from homology"/>
<dbReference type="Proteomes" id="UP000501690">
    <property type="component" value="Linkage Group LG2"/>
</dbReference>
<evidence type="ECO:0000256" key="3">
    <source>
        <dbReference type="ARBA" id="ARBA00038471"/>
    </source>
</evidence>
<feature type="signal peptide" evidence="4">
    <location>
        <begin position="1"/>
        <end position="19"/>
    </location>
</feature>
<evidence type="ECO:0000259" key="5">
    <source>
        <dbReference type="SMART" id="SM00856"/>
    </source>
</evidence>
<keyword evidence="1 4" id="KW-0732">Signal</keyword>
<comment type="similarity">
    <text evidence="3">Belongs to the PMEI family.</text>
</comment>
<dbReference type="SUPFAM" id="SSF101148">
    <property type="entry name" value="Plant invertase/pectin methylesterase inhibitor"/>
    <property type="match status" value="1"/>
</dbReference>
<evidence type="ECO:0000313" key="7">
    <source>
        <dbReference type="Proteomes" id="UP000501690"/>
    </source>
</evidence>
<evidence type="ECO:0000256" key="1">
    <source>
        <dbReference type="ARBA" id="ARBA00022729"/>
    </source>
</evidence>
<dbReference type="PANTHER" id="PTHR35357:SF17">
    <property type="entry name" value="PECTINESTERASE INHIBITOR 12"/>
    <property type="match status" value="1"/>
</dbReference>
<feature type="domain" description="Pectinesterase inhibitor" evidence="5">
    <location>
        <begin position="19"/>
        <end position="171"/>
    </location>
</feature>
<sequence>MKLSAYVIIFSLFLSQCSSVSNIVSKGCIEASKFDQGLSYDFCVAYLSNWQPPSSNAEDYWVNSIQLLKSNGTKLLSFISKLLNDKNFDERTKDSLKGCFDSYKDTLSELDAAVVAFKAKDLDTAAIKVSESLDTPLICQRSFNHPKGGNSSPLTKQNHAYFQLNVIPSVLIQILTKHSSSKLFYSYFHN</sequence>
<accession>A0A4D6KXN0</accession>
<dbReference type="InterPro" id="IPR035513">
    <property type="entry name" value="Invertase/methylesterase_inhib"/>
</dbReference>
<feature type="chain" id="PRO_5020025608" description="Pectinesterase inhibitor domain-containing protein" evidence="4">
    <location>
        <begin position="20"/>
        <end position="190"/>
    </location>
</feature>
<reference evidence="6 7" key="1">
    <citation type="submission" date="2019-04" db="EMBL/GenBank/DDBJ databases">
        <title>An improved genome assembly and genetic linkage map for asparagus bean, Vigna unguiculata ssp. sesquipedialis.</title>
        <authorList>
            <person name="Xia Q."/>
            <person name="Zhang R."/>
            <person name="Dong Y."/>
        </authorList>
    </citation>
    <scope>NUCLEOTIDE SEQUENCE [LARGE SCALE GENOMIC DNA]</scope>
    <source>
        <tissue evidence="6">Leaf</tissue>
    </source>
</reference>
<dbReference type="EMBL" id="CP039346">
    <property type="protein sequence ID" value="QCD81473.1"/>
    <property type="molecule type" value="Genomic_DNA"/>
</dbReference>
<dbReference type="GO" id="GO:0004857">
    <property type="term" value="F:enzyme inhibitor activity"/>
    <property type="evidence" value="ECO:0007669"/>
    <property type="project" value="InterPro"/>
</dbReference>
<keyword evidence="2" id="KW-1015">Disulfide bond</keyword>
<evidence type="ECO:0000256" key="4">
    <source>
        <dbReference type="SAM" id="SignalP"/>
    </source>
</evidence>
<keyword evidence="7" id="KW-1185">Reference proteome</keyword>
<protein>
    <recommendedName>
        <fullName evidence="5">Pectinesterase inhibitor domain-containing protein</fullName>
    </recommendedName>
</protein>
<name>A0A4D6KXN0_VIGUN</name>
<gene>
    <name evidence="6" type="ORF">DEO72_LG2g1800</name>
</gene>
<dbReference type="InterPro" id="IPR006501">
    <property type="entry name" value="Pectinesterase_inhib_dom"/>
</dbReference>